<evidence type="ECO:0000256" key="3">
    <source>
        <dbReference type="ARBA" id="ARBA00023082"/>
    </source>
</evidence>
<dbReference type="PANTHER" id="PTHR43133:SF8">
    <property type="entry name" value="RNA POLYMERASE SIGMA FACTOR HI_1459-RELATED"/>
    <property type="match status" value="1"/>
</dbReference>
<dbReference type="InterPro" id="IPR013324">
    <property type="entry name" value="RNA_pol_sigma_r3/r4-like"/>
</dbReference>
<dbReference type="InterPro" id="IPR014284">
    <property type="entry name" value="RNA_pol_sigma-70_dom"/>
</dbReference>
<dbReference type="InterPro" id="IPR013249">
    <property type="entry name" value="RNA_pol_sigma70_r4_t2"/>
</dbReference>
<evidence type="ECO:0000256" key="1">
    <source>
        <dbReference type="ARBA" id="ARBA00010641"/>
    </source>
</evidence>
<dbReference type="AlphaFoldDB" id="A0A0J8GUI6"/>
<dbReference type="SUPFAM" id="SSF88946">
    <property type="entry name" value="Sigma2 domain of RNA polymerase sigma factors"/>
    <property type="match status" value="1"/>
</dbReference>
<dbReference type="Proteomes" id="UP000037600">
    <property type="component" value="Unassembled WGS sequence"/>
</dbReference>
<evidence type="ECO:0000259" key="6">
    <source>
        <dbReference type="Pfam" id="PF04542"/>
    </source>
</evidence>
<evidence type="ECO:0000256" key="4">
    <source>
        <dbReference type="ARBA" id="ARBA00023125"/>
    </source>
</evidence>
<name>A0A0J8GUI6_9ALTE</name>
<dbReference type="InterPro" id="IPR013325">
    <property type="entry name" value="RNA_pol_sigma_r2"/>
</dbReference>
<evidence type="ECO:0000313" key="8">
    <source>
        <dbReference type="EMBL" id="KMT64964.1"/>
    </source>
</evidence>
<dbReference type="Pfam" id="PF04542">
    <property type="entry name" value="Sigma70_r2"/>
    <property type="match status" value="1"/>
</dbReference>
<dbReference type="EMBL" id="LAZL01000017">
    <property type="protein sequence ID" value="KMT64964.1"/>
    <property type="molecule type" value="Genomic_DNA"/>
</dbReference>
<keyword evidence="9" id="KW-1185">Reference proteome</keyword>
<dbReference type="STRING" id="1513271.XM47_11650"/>
<keyword evidence="2" id="KW-0805">Transcription regulation</keyword>
<feature type="domain" description="RNA polymerase sigma factor 70 region 4 type 2" evidence="7">
    <location>
        <begin position="139"/>
        <end position="187"/>
    </location>
</feature>
<reference evidence="8 9" key="1">
    <citation type="submission" date="2015-04" db="EMBL/GenBank/DDBJ databases">
        <title>Draft Genome Sequence of the Novel Agar-Digesting Marine Bacterium Q1.</title>
        <authorList>
            <person name="Li Y."/>
            <person name="Li D."/>
            <person name="Chen G."/>
            <person name="Du Z."/>
        </authorList>
    </citation>
    <scope>NUCLEOTIDE SEQUENCE [LARGE SCALE GENOMIC DNA]</scope>
    <source>
        <strain evidence="8 9">Q1</strain>
    </source>
</reference>
<evidence type="ECO:0000256" key="5">
    <source>
        <dbReference type="ARBA" id="ARBA00023163"/>
    </source>
</evidence>
<dbReference type="SUPFAM" id="SSF88659">
    <property type="entry name" value="Sigma3 and sigma4 domains of RNA polymerase sigma factors"/>
    <property type="match status" value="1"/>
</dbReference>
<evidence type="ECO:0000256" key="2">
    <source>
        <dbReference type="ARBA" id="ARBA00023015"/>
    </source>
</evidence>
<dbReference type="Pfam" id="PF08281">
    <property type="entry name" value="Sigma70_r4_2"/>
    <property type="match status" value="1"/>
</dbReference>
<feature type="domain" description="RNA polymerase sigma-70 region 2" evidence="6">
    <location>
        <begin position="35"/>
        <end position="101"/>
    </location>
</feature>
<dbReference type="GO" id="GO:0006352">
    <property type="term" value="P:DNA-templated transcription initiation"/>
    <property type="evidence" value="ECO:0007669"/>
    <property type="project" value="InterPro"/>
</dbReference>
<comment type="caution">
    <text evidence="8">The sequence shown here is derived from an EMBL/GenBank/DDBJ whole genome shotgun (WGS) entry which is preliminary data.</text>
</comment>
<accession>A0A0J8GUI6</accession>
<dbReference type="GO" id="GO:0003677">
    <property type="term" value="F:DNA binding"/>
    <property type="evidence" value="ECO:0007669"/>
    <property type="project" value="UniProtKB-KW"/>
</dbReference>
<sequence length="196" mass="23038">MLKILSHTWLANKLSSHDKMQKYVETNDIKWLEQLVRQHQDQLFGFIAAQSSSDLAADVCQQTWLKVMDKKHLYRQQYQFKAWLFTIARNILLDEFRRKRKYTENSSEIESLATVTVTLEQDTSNNERVFKDVDIILYTAALNKLNFQQKEALMLQLEGFSLKQISDICGAAEETIKTRIRYAKQNLKQTISEQLK</sequence>
<keyword evidence="4" id="KW-0238">DNA-binding</keyword>
<dbReference type="InterPro" id="IPR007627">
    <property type="entry name" value="RNA_pol_sigma70_r2"/>
</dbReference>
<keyword evidence="3" id="KW-0731">Sigma factor</keyword>
<dbReference type="RefSeq" id="WP_048692672.1">
    <property type="nucleotide sequence ID" value="NZ_KQ130492.1"/>
</dbReference>
<keyword evidence="5" id="KW-0804">Transcription</keyword>
<dbReference type="Gene3D" id="1.10.10.10">
    <property type="entry name" value="Winged helix-like DNA-binding domain superfamily/Winged helix DNA-binding domain"/>
    <property type="match status" value="1"/>
</dbReference>
<protein>
    <submittedName>
        <fullName evidence="8">Uncharacterized protein</fullName>
    </submittedName>
</protein>
<dbReference type="PANTHER" id="PTHR43133">
    <property type="entry name" value="RNA POLYMERASE ECF-TYPE SIGMA FACTO"/>
    <property type="match status" value="1"/>
</dbReference>
<dbReference type="Gene3D" id="1.10.1740.10">
    <property type="match status" value="1"/>
</dbReference>
<dbReference type="GO" id="GO:0016987">
    <property type="term" value="F:sigma factor activity"/>
    <property type="evidence" value="ECO:0007669"/>
    <property type="project" value="UniProtKB-KW"/>
</dbReference>
<gene>
    <name evidence="8" type="ORF">XM47_11650</name>
</gene>
<evidence type="ECO:0000259" key="7">
    <source>
        <dbReference type="Pfam" id="PF08281"/>
    </source>
</evidence>
<dbReference type="InterPro" id="IPR036388">
    <property type="entry name" value="WH-like_DNA-bd_sf"/>
</dbReference>
<dbReference type="InterPro" id="IPR039425">
    <property type="entry name" value="RNA_pol_sigma-70-like"/>
</dbReference>
<proteinExistence type="inferred from homology"/>
<comment type="similarity">
    <text evidence="1">Belongs to the sigma-70 factor family. ECF subfamily.</text>
</comment>
<dbReference type="OrthoDB" id="9782108at2"/>
<evidence type="ECO:0000313" key="9">
    <source>
        <dbReference type="Proteomes" id="UP000037600"/>
    </source>
</evidence>
<dbReference type="NCBIfam" id="TIGR02937">
    <property type="entry name" value="sigma70-ECF"/>
    <property type="match status" value="1"/>
</dbReference>
<organism evidence="8 9">
    <name type="scientific">Catenovulum maritimum</name>
    <dbReference type="NCBI Taxonomy" id="1513271"/>
    <lineage>
        <taxon>Bacteria</taxon>
        <taxon>Pseudomonadati</taxon>
        <taxon>Pseudomonadota</taxon>
        <taxon>Gammaproteobacteria</taxon>
        <taxon>Alteromonadales</taxon>
        <taxon>Alteromonadaceae</taxon>
        <taxon>Catenovulum</taxon>
    </lineage>
</organism>